<dbReference type="PANTHER" id="PTHR43677:SF4">
    <property type="entry name" value="QUINONE OXIDOREDUCTASE-LIKE PROTEIN 2"/>
    <property type="match status" value="1"/>
</dbReference>
<comment type="caution">
    <text evidence="2">The sequence shown here is derived from an EMBL/GenBank/DDBJ whole genome shotgun (WGS) entry which is preliminary data.</text>
</comment>
<name>A0A6N6VLS6_9HYPH</name>
<dbReference type="Gene3D" id="3.90.180.10">
    <property type="entry name" value="Medium-chain alcohol dehydrogenases, catalytic domain"/>
    <property type="match status" value="1"/>
</dbReference>
<dbReference type="Pfam" id="PF08240">
    <property type="entry name" value="ADH_N"/>
    <property type="match status" value="1"/>
</dbReference>
<reference evidence="2 3" key="1">
    <citation type="submission" date="2019-09" db="EMBL/GenBank/DDBJ databases">
        <title>Parvibaculum sedimenti sp. nov., isolated from sediment.</title>
        <authorList>
            <person name="Wang Y."/>
        </authorList>
    </citation>
    <scope>NUCLEOTIDE SEQUENCE [LARGE SCALE GENOMIC DNA]</scope>
    <source>
        <strain evidence="2 3">HXT-9</strain>
    </source>
</reference>
<dbReference type="SMART" id="SM00829">
    <property type="entry name" value="PKS_ER"/>
    <property type="match status" value="1"/>
</dbReference>
<dbReference type="AlphaFoldDB" id="A0A6N6VLS6"/>
<dbReference type="InterPro" id="IPR013154">
    <property type="entry name" value="ADH-like_N"/>
</dbReference>
<accession>A0A6N6VLS6</accession>
<evidence type="ECO:0000259" key="1">
    <source>
        <dbReference type="SMART" id="SM00829"/>
    </source>
</evidence>
<dbReference type="EMBL" id="WESC01000001">
    <property type="protein sequence ID" value="KAB7742663.1"/>
    <property type="molecule type" value="Genomic_DNA"/>
</dbReference>
<evidence type="ECO:0000313" key="2">
    <source>
        <dbReference type="EMBL" id="KAB7742663.1"/>
    </source>
</evidence>
<dbReference type="PANTHER" id="PTHR43677">
    <property type="entry name" value="SHORT-CHAIN DEHYDROGENASE/REDUCTASE"/>
    <property type="match status" value="1"/>
</dbReference>
<sequence length="326" mass="33997">MRAIRCVNYGEPSALAVEDLPEPVPGPGEVLVAVEAAGLGYVDALFVRGTYQVKLPLPFVPGSEVAGTIEAVGEGLPGELIGNRVMALSSRGALAEKLALPAFLCSTIPDEMSAEAAAGFLVSYCTALYGLETCGKLQPGETVLVLGAAGGVGMAAIDVAKAMGAKVIAAASSPEKRAAAKAHGADEVLDYSDPEWRKALDALTEKRGVNVVYDPVGGAYSETAFRCLAPGGRHLVVGFANGEIPKLPLNLALLKRASLVGVDWGGEIRANPKANIPLMKKLTEWVVERKIHPEPTATFPLEEAGTVLQGLLERRSIGKPVIRVNA</sequence>
<dbReference type="CDD" id="cd08241">
    <property type="entry name" value="QOR1"/>
    <property type="match status" value="1"/>
</dbReference>
<organism evidence="2 3">
    <name type="scientific">Parvibaculum sedimenti</name>
    <dbReference type="NCBI Taxonomy" id="2608632"/>
    <lineage>
        <taxon>Bacteria</taxon>
        <taxon>Pseudomonadati</taxon>
        <taxon>Pseudomonadota</taxon>
        <taxon>Alphaproteobacteria</taxon>
        <taxon>Hyphomicrobiales</taxon>
        <taxon>Parvibaculaceae</taxon>
        <taxon>Parvibaculum</taxon>
    </lineage>
</organism>
<protein>
    <submittedName>
        <fullName evidence="2">Zinc-binding dehydrogenase</fullName>
    </submittedName>
</protein>
<dbReference type="Gene3D" id="3.40.50.720">
    <property type="entry name" value="NAD(P)-binding Rossmann-like Domain"/>
    <property type="match status" value="1"/>
</dbReference>
<dbReference type="SUPFAM" id="SSF51735">
    <property type="entry name" value="NAD(P)-binding Rossmann-fold domains"/>
    <property type="match status" value="1"/>
</dbReference>
<dbReference type="Proteomes" id="UP000468901">
    <property type="component" value="Unassembled WGS sequence"/>
</dbReference>
<dbReference type="SUPFAM" id="SSF50129">
    <property type="entry name" value="GroES-like"/>
    <property type="match status" value="1"/>
</dbReference>
<evidence type="ECO:0000313" key="3">
    <source>
        <dbReference type="Proteomes" id="UP000468901"/>
    </source>
</evidence>
<dbReference type="RefSeq" id="WP_152214217.1">
    <property type="nucleotide sequence ID" value="NZ_JBAQYD010000113.1"/>
</dbReference>
<gene>
    <name evidence="2" type="ORF">F2P47_00575</name>
</gene>
<dbReference type="InterPro" id="IPR020843">
    <property type="entry name" value="ER"/>
</dbReference>
<dbReference type="GO" id="GO:0016491">
    <property type="term" value="F:oxidoreductase activity"/>
    <property type="evidence" value="ECO:0007669"/>
    <property type="project" value="InterPro"/>
</dbReference>
<dbReference type="InterPro" id="IPR013149">
    <property type="entry name" value="ADH-like_C"/>
</dbReference>
<feature type="domain" description="Enoyl reductase (ER)" evidence="1">
    <location>
        <begin position="10"/>
        <end position="322"/>
    </location>
</feature>
<dbReference type="InterPro" id="IPR011032">
    <property type="entry name" value="GroES-like_sf"/>
</dbReference>
<proteinExistence type="predicted"/>
<dbReference type="InterPro" id="IPR051397">
    <property type="entry name" value="Zn-ADH-like_protein"/>
</dbReference>
<dbReference type="InterPro" id="IPR036291">
    <property type="entry name" value="NAD(P)-bd_dom_sf"/>
</dbReference>
<dbReference type="Pfam" id="PF00107">
    <property type="entry name" value="ADH_zinc_N"/>
    <property type="match status" value="1"/>
</dbReference>
<keyword evidence="3" id="KW-1185">Reference proteome</keyword>